<keyword evidence="4 7" id="KW-0812">Transmembrane</keyword>
<evidence type="ECO:0000256" key="1">
    <source>
        <dbReference type="ARBA" id="ARBA00004429"/>
    </source>
</evidence>
<feature type="transmembrane region" description="Helical" evidence="7">
    <location>
        <begin position="97"/>
        <end position="118"/>
    </location>
</feature>
<proteinExistence type="predicted"/>
<keyword evidence="3" id="KW-0997">Cell inner membrane</keyword>
<comment type="subcellular location">
    <subcellularLocation>
        <location evidence="1">Cell inner membrane</location>
        <topology evidence="1">Multi-pass membrane protein</topology>
    </subcellularLocation>
</comment>
<evidence type="ECO:0000256" key="3">
    <source>
        <dbReference type="ARBA" id="ARBA00022519"/>
    </source>
</evidence>
<evidence type="ECO:0000259" key="8">
    <source>
        <dbReference type="Pfam" id="PF06808"/>
    </source>
</evidence>
<name>A0A645BEK1_9ZZZZ</name>
<evidence type="ECO:0000256" key="7">
    <source>
        <dbReference type="SAM" id="Phobius"/>
    </source>
</evidence>
<evidence type="ECO:0000256" key="4">
    <source>
        <dbReference type="ARBA" id="ARBA00022692"/>
    </source>
</evidence>
<feature type="transmembrane region" description="Helical" evidence="7">
    <location>
        <begin position="139"/>
        <end position="162"/>
    </location>
</feature>
<dbReference type="AlphaFoldDB" id="A0A645BEK1"/>
<keyword evidence="5 7" id="KW-1133">Transmembrane helix</keyword>
<dbReference type="InterPro" id="IPR010656">
    <property type="entry name" value="DctM"/>
</dbReference>
<feature type="transmembrane region" description="Helical" evidence="7">
    <location>
        <begin position="182"/>
        <end position="207"/>
    </location>
</feature>
<evidence type="ECO:0000256" key="6">
    <source>
        <dbReference type="ARBA" id="ARBA00023136"/>
    </source>
</evidence>
<accession>A0A645BEK1</accession>
<gene>
    <name evidence="9" type="primary">dctM_63</name>
    <name evidence="9" type="ORF">SDC9_110753</name>
</gene>
<feature type="transmembrane region" description="Helical" evidence="7">
    <location>
        <begin position="67"/>
        <end position="85"/>
    </location>
</feature>
<evidence type="ECO:0000256" key="2">
    <source>
        <dbReference type="ARBA" id="ARBA00022475"/>
    </source>
</evidence>
<dbReference type="PANTHER" id="PTHR33362">
    <property type="entry name" value="SIALIC ACID TRAP TRANSPORTER PERMEASE PROTEIN SIAT-RELATED"/>
    <property type="match status" value="1"/>
</dbReference>
<dbReference type="Pfam" id="PF06808">
    <property type="entry name" value="DctM"/>
    <property type="match status" value="1"/>
</dbReference>
<keyword evidence="2" id="KW-1003">Cell membrane</keyword>
<feature type="transmembrane region" description="Helical" evidence="7">
    <location>
        <begin position="219"/>
        <end position="245"/>
    </location>
</feature>
<sequence>MPGILLTASMSVYAVLWGVKHPGVCTRYKFTLKGALVAFKDAIWALFMPIIILGGIYSGAFTPTEAAIVACVYGLFVGFVIYRQLTVKKVIEILRASTVSTAIMMIILCAVAVFSFVINTQNAAQYINLFITSLAHNKFQFWIVITIILLILGALMDTPPAIMLMGTFILPILRQYDVDPLVFGLVMIVNLGIGLNTPPVGSGLFIAKTLRSDITTKDLLSIHLLIYILICIAVMILLMACPQLITVVPTLFN</sequence>
<evidence type="ECO:0000313" key="9">
    <source>
        <dbReference type="EMBL" id="MPM63869.1"/>
    </source>
</evidence>
<dbReference type="GO" id="GO:0005886">
    <property type="term" value="C:plasma membrane"/>
    <property type="evidence" value="ECO:0007669"/>
    <property type="project" value="UniProtKB-SubCell"/>
</dbReference>
<dbReference type="GO" id="GO:0022857">
    <property type="term" value="F:transmembrane transporter activity"/>
    <property type="evidence" value="ECO:0007669"/>
    <property type="project" value="TreeGrafter"/>
</dbReference>
<evidence type="ECO:0000256" key="5">
    <source>
        <dbReference type="ARBA" id="ARBA00022989"/>
    </source>
</evidence>
<feature type="transmembrane region" description="Helical" evidence="7">
    <location>
        <begin position="42"/>
        <end position="60"/>
    </location>
</feature>
<dbReference type="InterPro" id="IPR004681">
    <property type="entry name" value="TRAP_DctM"/>
</dbReference>
<protein>
    <submittedName>
        <fullName evidence="9">C4-dicarboxylate TRAP transporter large permease protein DctM</fullName>
    </submittedName>
</protein>
<feature type="domain" description="TRAP C4-dicarboxylate transport system permease DctM subunit" evidence="8">
    <location>
        <begin position="2"/>
        <end position="244"/>
    </location>
</feature>
<comment type="caution">
    <text evidence="9">The sequence shown here is derived from an EMBL/GenBank/DDBJ whole genome shotgun (WGS) entry which is preliminary data.</text>
</comment>
<organism evidence="9">
    <name type="scientific">bioreactor metagenome</name>
    <dbReference type="NCBI Taxonomy" id="1076179"/>
    <lineage>
        <taxon>unclassified sequences</taxon>
        <taxon>metagenomes</taxon>
        <taxon>ecological metagenomes</taxon>
    </lineage>
</organism>
<keyword evidence="6 7" id="KW-0472">Membrane</keyword>
<reference evidence="9" key="1">
    <citation type="submission" date="2019-08" db="EMBL/GenBank/DDBJ databases">
        <authorList>
            <person name="Kucharzyk K."/>
            <person name="Murdoch R.W."/>
            <person name="Higgins S."/>
            <person name="Loffler F."/>
        </authorList>
    </citation>
    <scope>NUCLEOTIDE SEQUENCE</scope>
</reference>
<dbReference type="EMBL" id="VSSQ01019647">
    <property type="protein sequence ID" value="MPM63869.1"/>
    <property type="molecule type" value="Genomic_DNA"/>
</dbReference>